<sequence length="332" mass="35432">MSDEARILEPSVSSAYWRGAIGWVPDGAWWRPWRLPPERADRAHADALLFPAQMAAGVRAQVRTDASSLRLPIAYDESDSAWPLDVTVDGDLHQRIEVALGEQVLEVGLPDGEHDVVVWLPQKGRSAVGGVCLEGASAAEPMGMKPRWTTYGSSITQCSAAAGPSETWPAIVADRLGWDLTCLGFGGQCHLDPIAEHAIAQTPADVISLCLGINIHGQGSFTARSFAPQISGFVERVREAHPQARLAVMTPIGSPDREESPSTGGLTLVQMREAIGEVVAALNAHAAEITLIDGLSILGLDEADLLHDRLHPGPEGYRLMGERLTAALGDLA</sequence>
<name>A0A7M1SRN2_9MICO</name>
<dbReference type="AlphaFoldDB" id="A0A7M1SRN2"/>
<feature type="domain" description="SGNH hydrolase-type esterase" evidence="1">
    <location>
        <begin position="151"/>
        <end position="319"/>
    </location>
</feature>
<dbReference type="Gene3D" id="2.60.120.260">
    <property type="entry name" value="Galactose-binding domain-like"/>
    <property type="match status" value="1"/>
</dbReference>
<dbReference type="SUPFAM" id="SSF52266">
    <property type="entry name" value="SGNH hydrolase"/>
    <property type="match status" value="1"/>
</dbReference>
<protein>
    <recommendedName>
        <fullName evidence="1">SGNH hydrolase-type esterase domain-containing protein</fullName>
    </recommendedName>
</protein>
<accession>A0A7M1SRN2</accession>
<dbReference type="RefSeq" id="WP_193496916.1">
    <property type="nucleotide sequence ID" value="NZ_CP063169.1"/>
</dbReference>
<reference evidence="2 3" key="1">
    <citation type="submission" date="2020-10" db="EMBL/GenBank/DDBJ databases">
        <title>Haloactinobacterium sp. RN3S43, a bacterium isolated from saline soil.</title>
        <authorList>
            <person name="Sun J.-Q."/>
        </authorList>
    </citation>
    <scope>NUCLEOTIDE SEQUENCE [LARGE SCALE GENOMIC DNA]</scope>
    <source>
        <strain evidence="2 3">RN3S43</strain>
    </source>
</reference>
<keyword evidence="3" id="KW-1185">Reference proteome</keyword>
<organism evidence="2 3">
    <name type="scientific">Ruania alkalisoli</name>
    <dbReference type="NCBI Taxonomy" id="2779775"/>
    <lineage>
        <taxon>Bacteria</taxon>
        <taxon>Bacillati</taxon>
        <taxon>Actinomycetota</taxon>
        <taxon>Actinomycetes</taxon>
        <taxon>Micrococcales</taxon>
        <taxon>Ruaniaceae</taxon>
        <taxon>Ruania</taxon>
    </lineage>
</organism>
<proteinExistence type="predicted"/>
<dbReference type="InterPro" id="IPR013830">
    <property type="entry name" value="SGNH_hydro"/>
</dbReference>
<evidence type="ECO:0000313" key="3">
    <source>
        <dbReference type="Proteomes" id="UP000593758"/>
    </source>
</evidence>
<dbReference type="KEGG" id="halt:IM660_16700"/>
<dbReference type="EMBL" id="CP063169">
    <property type="protein sequence ID" value="QOR70230.1"/>
    <property type="molecule type" value="Genomic_DNA"/>
</dbReference>
<evidence type="ECO:0000259" key="1">
    <source>
        <dbReference type="Pfam" id="PF13472"/>
    </source>
</evidence>
<dbReference type="InterPro" id="IPR036514">
    <property type="entry name" value="SGNH_hydro_sf"/>
</dbReference>
<dbReference type="Proteomes" id="UP000593758">
    <property type="component" value="Chromosome"/>
</dbReference>
<gene>
    <name evidence="2" type="ORF">IM660_16700</name>
</gene>
<dbReference type="Pfam" id="PF13472">
    <property type="entry name" value="Lipase_GDSL_2"/>
    <property type="match status" value="1"/>
</dbReference>
<evidence type="ECO:0000313" key="2">
    <source>
        <dbReference type="EMBL" id="QOR70230.1"/>
    </source>
</evidence>
<dbReference type="Gene3D" id="3.40.50.1110">
    <property type="entry name" value="SGNH hydrolase"/>
    <property type="match status" value="1"/>
</dbReference>